<dbReference type="Proteomes" id="UP000028073">
    <property type="component" value="Unassembled WGS sequence"/>
</dbReference>
<evidence type="ECO:0000313" key="2">
    <source>
        <dbReference type="Proteomes" id="UP000028073"/>
    </source>
</evidence>
<sequence>MLIKTILNKVHKLKSFVYQDVKLGFYQGSEVFNVTVVPRKNSHAICSGCQKPAPGYDHLAERRFEFIPLWGIRVFLLYIMRRVECNSCGVKVEQVPWADGKKELTKVYMQFLAHWAKKLSWKEVASSFSTSWEKVFHAVEYVVE</sequence>
<reference evidence="1 2" key="1">
    <citation type="submission" date="2014-06" db="EMBL/GenBank/DDBJ databases">
        <title>Whole Genome Sequences of Three Symbiotic Endozoicomonas Bacteria.</title>
        <authorList>
            <person name="Neave M.J."/>
            <person name="Apprill A."/>
            <person name="Voolstra C.R."/>
        </authorList>
    </citation>
    <scope>NUCLEOTIDE SEQUENCE [LARGE SCALE GENOMIC DNA]</scope>
    <source>
        <strain evidence="1 2">DSM 25634</strain>
    </source>
</reference>
<name>A0A081NHM9_9GAMM</name>
<evidence type="ECO:0000313" key="1">
    <source>
        <dbReference type="EMBL" id="KEQ17952.1"/>
    </source>
</evidence>
<proteinExistence type="predicted"/>
<dbReference type="EMBL" id="JOKH01000002">
    <property type="protein sequence ID" value="KEQ17952.1"/>
    <property type="molecule type" value="Genomic_DNA"/>
</dbReference>
<organism evidence="1 2">
    <name type="scientific">Endozoicomonas numazuensis</name>
    <dbReference type="NCBI Taxonomy" id="1137799"/>
    <lineage>
        <taxon>Bacteria</taxon>
        <taxon>Pseudomonadati</taxon>
        <taxon>Pseudomonadota</taxon>
        <taxon>Gammaproteobacteria</taxon>
        <taxon>Oceanospirillales</taxon>
        <taxon>Endozoicomonadaceae</taxon>
        <taxon>Endozoicomonas</taxon>
    </lineage>
</organism>
<protein>
    <recommendedName>
        <fullName evidence="3">Transposase IS204/IS1001/IS1096/IS1165 zinc-finger domain-containing protein</fullName>
    </recommendedName>
</protein>
<dbReference type="OrthoDB" id="5289059at2"/>
<dbReference type="RefSeq" id="WP_034834944.1">
    <property type="nucleotide sequence ID" value="NZ_JOKH01000002.1"/>
</dbReference>
<comment type="caution">
    <text evidence="1">The sequence shown here is derived from an EMBL/GenBank/DDBJ whole genome shotgun (WGS) entry which is preliminary data.</text>
</comment>
<dbReference type="eggNOG" id="COG3464">
    <property type="taxonomic scope" value="Bacteria"/>
</dbReference>
<gene>
    <name evidence="1" type="ORF">GZ78_10060</name>
</gene>
<accession>A0A081NHM9</accession>
<dbReference type="AlphaFoldDB" id="A0A081NHM9"/>
<evidence type="ECO:0008006" key="3">
    <source>
        <dbReference type="Google" id="ProtNLM"/>
    </source>
</evidence>
<keyword evidence="2" id="KW-1185">Reference proteome</keyword>